<dbReference type="RefSeq" id="WP_212703623.1">
    <property type="nucleotide sequence ID" value="NZ_CP073581.1"/>
</dbReference>
<dbReference type="AlphaFoldDB" id="A0A975JBK1"/>
<name>A0A975JBK1_9RHOB</name>
<evidence type="ECO:0000256" key="1">
    <source>
        <dbReference type="SAM" id="Phobius"/>
    </source>
</evidence>
<keyword evidence="1" id="KW-0472">Membrane</keyword>
<reference evidence="2" key="1">
    <citation type="submission" date="2021-04" db="EMBL/GenBank/DDBJ databases">
        <title>Complete genome sequence for Sulfitobacter sp. strain JK7-1.</title>
        <authorList>
            <person name="Park S.-J."/>
        </authorList>
    </citation>
    <scope>NUCLEOTIDE SEQUENCE</scope>
    <source>
        <strain evidence="2">JK7-1</strain>
    </source>
</reference>
<evidence type="ECO:0000313" key="2">
    <source>
        <dbReference type="EMBL" id="QUJ75418.1"/>
    </source>
</evidence>
<keyword evidence="1" id="KW-1133">Transmembrane helix</keyword>
<feature type="transmembrane region" description="Helical" evidence="1">
    <location>
        <begin position="161"/>
        <end position="179"/>
    </location>
</feature>
<feature type="transmembrane region" description="Helical" evidence="1">
    <location>
        <begin position="111"/>
        <end position="132"/>
    </location>
</feature>
<sequence>MGVDALLVSLLTTLLLLPFLRPDETRLRLSGGVSYTQCLPVKSISQELADLVAPSPPDAASLCTNRSWGLYNGRTLTIIFDRRISQDGAVTTSSQRSITVALDGSDSPTTILTPQSALNPLVLMLASALLLARRGRTPGKRLTGLRITGQGCAMCREVRRLGPFVLLGIGSTVLSVLPPDSLADLPPMAQIWVYVGGGVIVLLAFVWLYVWPLLRWRGAMPYDRATGFRVVSAR</sequence>
<dbReference type="Proteomes" id="UP000683291">
    <property type="component" value="Chromosome 1"/>
</dbReference>
<evidence type="ECO:0000313" key="3">
    <source>
        <dbReference type="Proteomes" id="UP000683291"/>
    </source>
</evidence>
<dbReference type="EMBL" id="CP073581">
    <property type="protein sequence ID" value="QUJ75418.1"/>
    <property type="molecule type" value="Genomic_DNA"/>
</dbReference>
<protein>
    <submittedName>
        <fullName evidence="2">RDD family protein</fullName>
    </submittedName>
</protein>
<organism evidence="2 3">
    <name type="scientific">Sulfitobacter albidus</name>
    <dbReference type="NCBI Taxonomy" id="2829501"/>
    <lineage>
        <taxon>Bacteria</taxon>
        <taxon>Pseudomonadati</taxon>
        <taxon>Pseudomonadota</taxon>
        <taxon>Alphaproteobacteria</taxon>
        <taxon>Rhodobacterales</taxon>
        <taxon>Roseobacteraceae</taxon>
        <taxon>Sulfitobacter</taxon>
    </lineage>
</organism>
<dbReference type="KEGG" id="sual:KDD17_10545"/>
<feature type="transmembrane region" description="Helical" evidence="1">
    <location>
        <begin position="191"/>
        <end position="214"/>
    </location>
</feature>
<keyword evidence="1" id="KW-0812">Transmembrane</keyword>
<accession>A0A975JBK1</accession>
<proteinExistence type="predicted"/>
<keyword evidence="3" id="KW-1185">Reference proteome</keyword>
<gene>
    <name evidence="2" type="ORF">KDD17_10545</name>
</gene>